<dbReference type="EMBL" id="LR796245">
    <property type="protein sequence ID" value="CAB4130894.1"/>
    <property type="molecule type" value="Genomic_DNA"/>
</dbReference>
<protein>
    <submittedName>
        <fullName evidence="1">Uncharacterized protein</fullName>
    </submittedName>
</protein>
<name>A0A6J5L8Q6_9CAUD</name>
<evidence type="ECO:0000313" key="1">
    <source>
        <dbReference type="EMBL" id="CAB4130894.1"/>
    </source>
</evidence>
<organism evidence="1">
    <name type="scientific">uncultured Caudovirales phage</name>
    <dbReference type="NCBI Taxonomy" id="2100421"/>
    <lineage>
        <taxon>Viruses</taxon>
        <taxon>Duplodnaviria</taxon>
        <taxon>Heunggongvirae</taxon>
        <taxon>Uroviricota</taxon>
        <taxon>Caudoviricetes</taxon>
        <taxon>Peduoviridae</taxon>
        <taxon>Maltschvirus</taxon>
        <taxon>Maltschvirus maltsch</taxon>
    </lineage>
</organism>
<sequence length="338" mass="37378">MTDGLVINDTSYAGTFASYFWLPATFGMDTLQKGGVYVQDGIKKKHTIGRVDFANPLQPRQATPTTGGTFTVDGRVLEPQDLMVYTEFNPRDYEQHWLAEQLSPTLLARELPLTAESYMMQIGLNRAFEQVENGLWMGSTTYTATPGTSGNGQICFFDGFLKKMVSDAAVKKVASPLPLSAAATSGSVYNIADAFDALLTLTAVNKKALLSNPKRYERLKFFVSINTEQIYQTFITTSQTFKGVNTTEKGINKYKGYEVLPLAGLPDDTILFCAGLDDVSSNLYVGMNSTEDNNLQLMRLQNNSELFFLKGLMKFDVQYGFSEEVFLFTTLTAASFTA</sequence>
<reference evidence="1" key="1">
    <citation type="submission" date="2020-04" db="EMBL/GenBank/DDBJ databases">
        <authorList>
            <person name="Chiriac C."/>
            <person name="Salcher M."/>
            <person name="Ghai R."/>
            <person name="Kavagutti S V."/>
        </authorList>
    </citation>
    <scope>NUCLEOTIDE SEQUENCE</scope>
</reference>
<proteinExistence type="predicted"/>
<gene>
    <name evidence="1" type="ORF">UFOVP129_33</name>
</gene>
<accession>A0A6J5L8Q6</accession>